<dbReference type="GO" id="GO:0004803">
    <property type="term" value="F:transposase activity"/>
    <property type="evidence" value="ECO:0007669"/>
    <property type="project" value="InterPro"/>
</dbReference>
<dbReference type="GO" id="GO:0006313">
    <property type="term" value="P:DNA transposition"/>
    <property type="evidence" value="ECO:0007669"/>
    <property type="project" value="InterPro"/>
</dbReference>
<proteinExistence type="predicted"/>
<dbReference type="RefSeq" id="WP_133529406.1">
    <property type="nucleotide sequence ID" value="NZ_SNXO01000088.1"/>
</dbReference>
<dbReference type="Pfam" id="PF01527">
    <property type="entry name" value="HTH_Tnp_1"/>
    <property type="match status" value="1"/>
</dbReference>
<protein>
    <submittedName>
        <fullName evidence="2">Transposase</fullName>
    </submittedName>
</protein>
<name>A0A4R6PY14_9FIRM</name>
<dbReference type="SUPFAM" id="SSF46689">
    <property type="entry name" value="Homeodomain-like"/>
    <property type="match status" value="1"/>
</dbReference>
<evidence type="ECO:0000313" key="3">
    <source>
        <dbReference type="Proteomes" id="UP000295500"/>
    </source>
</evidence>
<evidence type="ECO:0000313" key="2">
    <source>
        <dbReference type="EMBL" id="TDP43573.1"/>
    </source>
</evidence>
<evidence type="ECO:0000256" key="1">
    <source>
        <dbReference type="SAM" id="Coils"/>
    </source>
</evidence>
<sequence>MTHFEPEVERNIVKQHIQNGRTYESLANEYGCSRYVIGRLVGNYLKEARRHELESKQIADMETMNRLQKENEELKKENDFLKKAAAFFAKESK</sequence>
<organism evidence="2 3">
    <name type="scientific">Aminicella lysinilytica</name>
    <dbReference type="NCBI Taxonomy" id="433323"/>
    <lineage>
        <taxon>Bacteria</taxon>
        <taxon>Bacillati</taxon>
        <taxon>Bacillota</taxon>
        <taxon>Clostridia</taxon>
        <taxon>Peptostreptococcales</taxon>
        <taxon>Anaerovoracaceae</taxon>
        <taxon>Aminicella</taxon>
    </lineage>
</organism>
<dbReference type="EMBL" id="SNXO01000088">
    <property type="protein sequence ID" value="TDP43573.1"/>
    <property type="molecule type" value="Genomic_DNA"/>
</dbReference>
<dbReference type="InterPro" id="IPR009057">
    <property type="entry name" value="Homeodomain-like_sf"/>
</dbReference>
<accession>A0A4R6PY14</accession>
<dbReference type="GO" id="GO:0003677">
    <property type="term" value="F:DNA binding"/>
    <property type="evidence" value="ECO:0007669"/>
    <property type="project" value="InterPro"/>
</dbReference>
<comment type="caution">
    <text evidence="2">The sequence shown here is derived from an EMBL/GenBank/DDBJ whole genome shotgun (WGS) entry which is preliminary data.</text>
</comment>
<keyword evidence="1" id="KW-0175">Coiled coil</keyword>
<dbReference type="AlphaFoldDB" id="A0A4R6PY14"/>
<feature type="coiled-coil region" evidence="1">
    <location>
        <begin position="57"/>
        <end position="91"/>
    </location>
</feature>
<dbReference type="OrthoDB" id="1775287at2"/>
<dbReference type="InterPro" id="IPR002514">
    <property type="entry name" value="Transposase_8"/>
</dbReference>
<gene>
    <name evidence="2" type="ORF">EV211_1881</name>
</gene>
<keyword evidence="3" id="KW-1185">Reference proteome</keyword>
<reference evidence="2 3" key="1">
    <citation type="submission" date="2019-03" db="EMBL/GenBank/DDBJ databases">
        <title>Genomic Encyclopedia of Type Strains, Phase IV (KMG-IV): sequencing the most valuable type-strain genomes for metagenomic binning, comparative biology and taxonomic classification.</title>
        <authorList>
            <person name="Goeker M."/>
        </authorList>
    </citation>
    <scope>NUCLEOTIDE SEQUENCE [LARGE SCALE GENOMIC DNA]</scope>
    <source>
        <strain evidence="2 3">DSM 28287</strain>
    </source>
</reference>
<dbReference type="Proteomes" id="UP000295500">
    <property type="component" value="Unassembled WGS sequence"/>
</dbReference>